<sequence length="49" mass="5607">SIDGISQVTHVARSVRRWQASHPSLLISKLGLYTKHFFVRRQSCLVVEV</sequence>
<dbReference type="Proteomes" id="UP000321570">
    <property type="component" value="Unassembled WGS sequence"/>
</dbReference>
<evidence type="ECO:0000313" key="1">
    <source>
        <dbReference type="EMBL" id="VUZ39295.1"/>
    </source>
</evidence>
<accession>A0A564XW93</accession>
<evidence type="ECO:0000313" key="2">
    <source>
        <dbReference type="Proteomes" id="UP000321570"/>
    </source>
</evidence>
<organism evidence="1 2">
    <name type="scientific">Hymenolepis diminuta</name>
    <name type="common">Rat tapeworm</name>
    <dbReference type="NCBI Taxonomy" id="6216"/>
    <lineage>
        <taxon>Eukaryota</taxon>
        <taxon>Metazoa</taxon>
        <taxon>Spiralia</taxon>
        <taxon>Lophotrochozoa</taxon>
        <taxon>Platyhelminthes</taxon>
        <taxon>Cestoda</taxon>
        <taxon>Eucestoda</taxon>
        <taxon>Cyclophyllidea</taxon>
        <taxon>Hymenolepididae</taxon>
        <taxon>Hymenolepis</taxon>
    </lineage>
</organism>
<feature type="non-terminal residue" evidence="1">
    <location>
        <position position="1"/>
    </location>
</feature>
<dbReference type="EMBL" id="CABIJS010000011">
    <property type="protein sequence ID" value="VUZ39295.1"/>
    <property type="molecule type" value="Genomic_DNA"/>
</dbReference>
<gene>
    <name evidence="1" type="ORF">WMSIL1_LOCUS498</name>
</gene>
<protein>
    <submittedName>
        <fullName evidence="1">Uncharacterized protein</fullName>
    </submittedName>
</protein>
<name>A0A564XW93_HYMDI</name>
<keyword evidence="2" id="KW-1185">Reference proteome</keyword>
<proteinExistence type="predicted"/>
<dbReference type="AlphaFoldDB" id="A0A564XW93"/>
<reference evidence="1 2" key="1">
    <citation type="submission" date="2019-07" db="EMBL/GenBank/DDBJ databases">
        <authorList>
            <person name="Jastrzebski P J."/>
            <person name="Paukszto L."/>
            <person name="Jastrzebski P J."/>
        </authorList>
    </citation>
    <scope>NUCLEOTIDE SEQUENCE [LARGE SCALE GENOMIC DNA]</scope>
    <source>
        <strain evidence="1 2">WMS-il1</strain>
    </source>
</reference>